<keyword evidence="3" id="KW-1185">Reference proteome</keyword>
<sequence length="101" mass="11017">MFTAGITTIIGGAIGWLAKAIIAGIRAKPTMIDAATDGYQELMNANRELMDQLRESVEDRQAWLQERAELKAEVTQLNSTIQNLNNKIAGFEALLLANGGR</sequence>
<organism evidence="2 3">
    <name type="scientific">Weissella muntiaci</name>
    <dbReference type="NCBI Taxonomy" id="2508881"/>
    <lineage>
        <taxon>Bacteria</taxon>
        <taxon>Bacillati</taxon>
        <taxon>Bacillota</taxon>
        <taxon>Bacilli</taxon>
        <taxon>Lactobacillales</taxon>
        <taxon>Lactobacillaceae</taxon>
        <taxon>Weissella</taxon>
    </lineage>
</organism>
<proteinExistence type="predicted"/>
<keyword evidence="1" id="KW-0175">Coiled coil</keyword>
<name>A0A6C2C4N9_9LACO</name>
<accession>A0A6C2C4N9</accession>
<dbReference type="OrthoDB" id="9922203at2"/>
<evidence type="ECO:0000256" key="1">
    <source>
        <dbReference type="SAM" id="Coils"/>
    </source>
</evidence>
<reference evidence="2 3" key="1">
    <citation type="submission" date="2019-01" db="EMBL/GenBank/DDBJ databases">
        <title>Weissella sp. nov., a novel lactic acid bacterium isolated from animal feces.</title>
        <authorList>
            <person name="Wang L.-T."/>
        </authorList>
    </citation>
    <scope>NUCLEOTIDE SEQUENCE [LARGE SCALE GENOMIC DNA]</scope>
    <source>
        <strain evidence="2 3">8H-2</strain>
    </source>
</reference>
<dbReference type="Proteomes" id="UP000371977">
    <property type="component" value="Unassembled WGS sequence"/>
</dbReference>
<dbReference type="RefSeq" id="WP_148623062.1">
    <property type="nucleotide sequence ID" value="NZ_SDGZ01000016.1"/>
</dbReference>
<feature type="coiled-coil region" evidence="1">
    <location>
        <begin position="32"/>
        <end position="94"/>
    </location>
</feature>
<dbReference type="EMBL" id="SDGZ01000016">
    <property type="protein sequence ID" value="TYC48824.1"/>
    <property type="molecule type" value="Genomic_DNA"/>
</dbReference>
<evidence type="ECO:0000313" key="2">
    <source>
        <dbReference type="EMBL" id="TYC48824.1"/>
    </source>
</evidence>
<dbReference type="AlphaFoldDB" id="A0A6C2C4N9"/>
<comment type="caution">
    <text evidence="2">The sequence shown here is derived from an EMBL/GenBank/DDBJ whole genome shotgun (WGS) entry which is preliminary data.</text>
</comment>
<protein>
    <submittedName>
        <fullName evidence="2">Uncharacterized protein</fullName>
    </submittedName>
</protein>
<gene>
    <name evidence="2" type="ORF">ESZ50_08065</name>
</gene>
<evidence type="ECO:0000313" key="3">
    <source>
        <dbReference type="Proteomes" id="UP000371977"/>
    </source>
</evidence>